<protein>
    <submittedName>
        <fullName evidence="3">Bacterial pre-peptidase C-terminal domain protein</fullName>
    </submittedName>
</protein>
<evidence type="ECO:0000256" key="1">
    <source>
        <dbReference type="SAM" id="MobiDB-lite"/>
    </source>
</evidence>
<dbReference type="InterPro" id="IPR024079">
    <property type="entry name" value="MetalloPept_cat_dom_sf"/>
</dbReference>
<dbReference type="AlphaFoldDB" id="B0C9C3"/>
<dbReference type="GO" id="GO:0008237">
    <property type="term" value="F:metallopeptidase activity"/>
    <property type="evidence" value="ECO:0007669"/>
    <property type="project" value="InterPro"/>
</dbReference>
<dbReference type="STRING" id="329726.AM1_2804"/>
<feature type="compositionally biased region" description="Polar residues" evidence="1">
    <location>
        <begin position="1"/>
        <end position="14"/>
    </location>
</feature>
<dbReference type="RefSeq" id="WP_012163249.1">
    <property type="nucleotide sequence ID" value="NC_009925.1"/>
</dbReference>
<feature type="region of interest" description="Disordered" evidence="1">
    <location>
        <begin position="123"/>
        <end position="157"/>
    </location>
</feature>
<proteinExistence type="predicted"/>
<feature type="domain" description="Tryptophan-rich" evidence="2">
    <location>
        <begin position="561"/>
        <end position="660"/>
    </location>
</feature>
<dbReference type="Pfam" id="PF07483">
    <property type="entry name" value="W_rich_C"/>
    <property type="match status" value="3"/>
</dbReference>
<dbReference type="EMBL" id="CP000828">
    <property type="protein sequence ID" value="ABW27804.1"/>
    <property type="molecule type" value="Genomic_DNA"/>
</dbReference>
<feature type="compositionally biased region" description="Low complexity" evidence="1">
    <location>
        <begin position="29"/>
        <end position="38"/>
    </location>
</feature>
<dbReference type="InterPro" id="IPR011121">
    <property type="entry name" value="Trp-rich_dom"/>
</dbReference>
<dbReference type="eggNOG" id="COG2931">
    <property type="taxonomic scope" value="Bacteria"/>
</dbReference>
<evidence type="ECO:0000313" key="3">
    <source>
        <dbReference type="EMBL" id="ABW27804.1"/>
    </source>
</evidence>
<dbReference type="KEGG" id="amr:AM1_2804"/>
<dbReference type="OrthoDB" id="528455at2"/>
<feature type="domain" description="Tryptophan-rich" evidence="2">
    <location>
        <begin position="783"/>
        <end position="881"/>
    </location>
</feature>
<dbReference type="InterPro" id="IPR011049">
    <property type="entry name" value="Serralysin-like_metalloprot_C"/>
</dbReference>
<dbReference type="HOGENOM" id="CLU_295729_0_0_3"/>
<name>B0C9C3_ACAM1</name>
<organism evidence="3 4">
    <name type="scientific">Acaryochloris marina (strain MBIC 11017)</name>
    <dbReference type="NCBI Taxonomy" id="329726"/>
    <lineage>
        <taxon>Bacteria</taxon>
        <taxon>Bacillati</taxon>
        <taxon>Cyanobacteriota</taxon>
        <taxon>Cyanophyceae</taxon>
        <taxon>Acaryochloridales</taxon>
        <taxon>Acaryochloridaceae</taxon>
        <taxon>Acaryochloris</taxon>
    </lineage>
</organism>
<evidence type="ECO:0000259" key="2">
    <source>
        <dbReference type="Pfam" id="PF07483"/>
    </source>
</evidence>
<feature type="domain" description="Tryptophan-rich" evidence="2">
    <location>
        <begin position="672"/>
        <end position="771"/>
    </location>
</feature>
<dbReference type="Proteomes" id="UP000000268">
    <property type="component" value="Chromosome"/>
</dbReference>
<dbReference type="SUPFAM" id="SSF51120">
    <property type="entry name" value="beta-Roll"/>
    <property type="match status" value="1"/>
</dbReference>
<keyword evidence="4" id="KW-1185">Reference proteome</keyword>
<accession>B0C9C3</accession>
<reference evidence="3 4" key="1">
    <citation type="journal article" date="2008" name="Proc. Natl. Acad. Sci. U.S.A.">
        <title>Niche adaptation and genome expansion in the chlorophyll d-producing cyanobacterium Acaryochloris marina.</title>
        <authorList>
            <person name="Swingley W.D."/>
            <person name="Chen M."/>
            <person name="Cheung P.C."/>
            <person name="Conrad A.L."/>
            <person name="Dejesa L.C."/>
            <person name="Hao J."/>
            <person name="Honchak B.M."/>
            <person name="Karbach L.E."/>
            <person name="Kurdoglu A."/>
            <person name="Lahiri S."/>
            <person name="Mastrian S.D."/>
            <person name="Miyashita H."/>
            <person name="Page L."/>
            <person name="Ramakrishna P."/>
            <person name="Satoh S."/>
            <person name="Sattley W.M."/>
            <person name="Shimada Y."/>
            <person name="Taylor H.L."/>
            <person name="Tomo T."/>
            <person name="Tsuchiya T."/>
            <person name="Wang Z.T."/>
            <person name="Raymond J."/>
            <person name="Mimuro M."/>
            <person name="Blankenship R.E."/>
            <person name="Touchman J.W."/>
        </authorList>
    </citation>
    <scope>NUCLEOTIDE SEQUENCE [LARGE SCALE GENOMIC DNA]</scope>
    <source>
        <strain evidence="4">MBIC 11017</strain>
    </source>
</reference>
<sequence length="1022" mass="109593">MTNPANLQQSSDVISSDLDHDKNSDIKFSSSNTAAASNNRKEDNHLSKAGIKPSQFSIEALESLSTEGVSFQQGDSVEQYRFEQYLSSKTFSLSPNLTSLLTPTKQQASCSKCGQVGCACSSNQAQPNQQDNNPASSGHNHYHGSTSHTHGLEGDFPVWNTAGTSASNAPSSSLAVGNTFRLHSNPNAQHTIYLDFDGHTTSGTWWNNGGTIRSSAYDRDGNSSSFSTSELLEIQSIWQQVAEDFAPFNVNVTTQDPGAAALSKTSSSDRQWGVRVLFTDNRNDLDGSAIAAGAGGVAYIGSFNRNVDQPVFVFNKGARAAAVTASHEVGHSLYLSHDGISGQTDYHPGHGNGATSWGSIMGAPFQESLTQWSKGDYYNASNKEDDLALITTRNGFGYRSDDHGNSQGNASALSLNNAGQMSAFGTIERNTDVDYFSFTIGTGDVSFTITPTSKAFVGNGSGGYATEYLDAQGANLDIWAGLYNSNGTLLASSNPSNLLTASLDLSLTAGTYFIRIDGVGKDNPLVSGSQGYSDYGSLGQYSILGSVESLDSRVIEGSGTASLLTTAVGYQIQGQGETAQFVRLNGNVVSENTFSGWSAIGVEKLGQGFQLLWKNVDGRYLDWRVDAKGTYQSSQSISQTELTNLETTFLQDLNGDTQVGWASTAIEAVGTASLLTTAVGYQIQGQGETAQFVRLNGNVVSENTFSGWSAIGVEKLGQGFQLLWKNIDGRYLSWRVDAKGTYQSSQSISQTELTNLETTFLQDLNGDTQMGWASTAIEAVGTASLLTTAVGYQIQGQGEMAQFVRLNGNVVSENTFSGWSAIGVEKLGQGFQLLWKNVDGRYLSWRVDAKGTYQSSQSISQTELTNLETTFLQDLNGDQRIEQAAPASNLRHNDLLLGGPSNQMLVGSARNDFLIQEDSSNPFILLNITDGIDTITNFIPGKDLIQISATDLGWDVGGDIHLASEQFGLGVGATTHQQRFLYDQLSGYLRYDADGIDSIASIHIATFSSKPELFHQDIQLVL</sequence>
<dbReference type="Gene3D" id="2.60.120.380">
    <property type="match status" value="1"/>
</dbReference>
<dbReference type="SUPFAM" id="SSF55486">
    <property type="entry name" value="Metalloproteases ('zincins'), catalytic domain"/>
    <property type="match status" value="1"/>
</dbReference>
<evidence type="ECO:0000313" key="4">
    <source>
        <dbReference type="Proteomes" id="UP000000268"/>
    </source>
</evidence>
<feature type="region of interest" description="Disordered" evidence="1">
    <location>
        <begin position="1"/>
        <end position="50"/>
    </location>
</feature>
<feature type="compositionally biased region" description="Low complexity" evidence="1">
    <location>
        <begin position="123"/>
        <end position="137"/>
    </location>
</feature>
<gene>
    <name evidence="3" type="ordered locus">AM1_2804</name>
</gene>
<dbReference type="Gene3D" id="3.40.390.10">
    <property type="entry name" value="Collagenase (Catalytic Domain)"/>
    <property type="match status" value="1"/>
</dbReference>